<keyword evidence="3 5" id="KW-0378">Hydrolase</keyword>
<gene>
    <name evidence="5 6" type="primary">ppa</name>
    <name evidence="6" type="ORF">OE749_16255</name>
</gene>
<dbReference type="HAMAP" id="MF_00209">
    <property type="entry name" value="Inorganic_PPase"/>
    <property type="match status" value="1"/>
</dbReference>
<feature type="binding site" evidence="5">
    <location>
        <position position="56"/>
    </location>
    <ligand>
        <name>substrate</name>
    </ligand>
</feature>
<evidence type="ECO:0000256" key="5">
    <source>
        <dbReference type="HAMAP-Rule" id="MF_00209"/>
    </source>
</evidence>
<evidence type="ECO:0000313" key="7">
    <source>
        <dbReference type="Proteomes" id="UP001652504"/>
    </source>
</evidence>
<dbReference type="NCBIfam" id="NF002317">
    <property type="entry name" value="PRK01250.1"/>
    <property type="match status" value="1"/>
</dbReference>
<dbReference type="InterPro" id="IPR008162">
    <property type="entry name" value="Pyrophosphatase"/>
</dbReference>
<protein>
    <recommendedName>
        <fullName evidence="5">Inorganic pyrophosphatase</fullName>
        <ecNumber evidence="5">3.6.1.1</ecNumber>
    </recommendedName>
    <alternativeName>
        <fullName evidence="5">Pyrophosphate phospho-hydrolase</fullName>
        <shortName evidence="5">PPase</shortName>
    </alternativeName>
</protein>
<organism evidence="6 7">
    <name type="scientific">Fluctibacter corallii</name>
    <dbReference type="NCBI Taxonomy" id="2984329"/>
    <lineage>
        <taxon>Bacteria</taxon>
        <taxon>Pseudomonadati</taxon>
        <taxon>Pseudomonadota</taxon>
        <taxon>Gammaproteobacteria</taxon>
        <taxon>Alteromonadales</taxon>
        <taxon>Alteromonadaceae</taxon>
        <taxon>Fluctibacter</taxon>
    </lineage>
</organism>
<evidence type="ECO:0000256" key="4">
    <source>
        <dbReference type="ARBA" id="ARBA00022842"/>
    </source>
</evidence>
<dbReference type="Gene3D" id="3.90.80.10">
    <property type="entry name" value="Inorganic pyrophosphatase"/>
    <property type="match status" value="1"/>
</dbReference>
<sequence>MSLNAVPAGKNLPDEINVIIEIPAHADPVKYEVDKESGAIFVDRFMATCMHYPTNYGYVPHTLSEDGDPVDVLVITPFPLMAGAVIRCRPVGVLNMTDESGTDAKVLAVPADKLSTIYRGITEVDQVPELLRNQIEHFFEHYKDLEPNKWVKIEGWANAAAAKEEIVASVKRYEETEDKPAF</sequence>
<comment type="cofactor">
    <cofactor evidence="1 5">
        <name>Mg(2+)</name>
        <dbReference type="ChEBI" id="CHEBI:18420"/>
    </cofactor>
</comment>
<feature type="binding site" evidence="5">
    <location>
        <position position="71"/>
    </location>
    <ligand>
        <name>Mg(2+)</name>
        <dbReference type="ChEBI" id="CHEBI:18420"/>
        <label>1</label>
    </ligand>
</feature>
<feature type="binding site" evidence="5">
    <location>
        <position position="142"/>
    </location>
    <ligand>
        <name>substrate</name>
    </ligand>
</feature>
<dbReference type="PANTHER" id="PTHR10286">
    <property type="entry name" value="INORGANIC PYROPHOSPHATASE"/>
    <property type="match status" value="1"/>
</dbReference>
<keyword evidence="2 5" id="KW-0479">Metal-binding</keyword>
<dbReference type="CDD" id="cd00412">
    <property type="entry name" value="pyrophosphatase"/>
    <property type="match status" value="1"/>
</dbReference>
<comment type="similarity">
    <text evidence="5">Belongs to the PPase family.</text>
</comment>
<accession>A0ABT3ACD6</accession>
<dbReference type="GO" id="GO:0004427">
    <property type="term" value="F:inorganic diphosphate phosphatase activity"/>
    <property type="evidence" value="ECO:0007669"/>
    <property type="project" value="UniProtKB-EC"/>
</dbReference>
<dbReference type="EC" id="3.6.1.1" evidence="5"/>
<evidence type="ECO:0000256" key="2">
    <source>
        <dbReference type="ARBA" id="ARBA00022723"/>
    </source>
</evidence>
<name>A0ABT3ACD6_9ALTE</name>
<keyword evidence="7" id="KW-1185">Reference proteome</keyword>
<evidence type="ECO:0000256" key="1">
    <source>
        <dbReference type="ARBA" id="ARBA00001946"/>
    </source>
</evidence>
<dbReference type="RefSeq" id="WP_263713532.1">
    <property type="nucleotide sequence ID" value="NZ_JAOWKX010000009.1"/>
</dbReference>
<feature type="binding site" evidence="5">
    <location>
        <position position="44"/>
    </location>
    <ligand>
        <name>substrate</name>
    </ligand>
</feature>
<dbReference type="PROSITE" id="PS00387">
    <property type="entry name" value="PPASE"/>
    <property type="match status" value="1"/>
</dbReference>
<evidence type="ECO:0000313" key="6">
    <source>
        <dbReference type="EMBL" id="MCV2886247.1"/>
    </source>
</evidence>
<comment type="subcellular location">
    <subcellularLocation>
        <location evidence="5">Cytoplasm</location>
    </subcellularLocation>
</comment>
<comment type="subunit">
    <text evidence="5">Homohexamer.</text>
</comment>
<comment type="caution">
    <text evidence="6">The sequence shown here is derived from an EMBL/GenBank/DDBJ whole genome shotgun (WGS) entry which is preliminary data.</text>
</comment>
<comment type="function">
    <text evidence="5">Catalyzes the hydrolysis of inorganic pyrophosphate (PPi) forming two phosphate ions.</text>
</comment>
<feature type="binding site" evidence="5">
    <location>
        <position position="103"/>
    </location>
    <ligand>
        <name>Mg(2+)</name>
        <dbReference type="ChEBI" id="CHEBI:18420"/>
        <label>1</label>
    </ligand>
</feature>
<feature type="binding site" evidence="5">
    <location>
        <position position="30"/>
    </location>
    <ligand>
        <name>substrate</name>
    </ligand>
</feature>
<dbReference type="InterPro" id="IPR036649">
    <property type="entry name" value="Pyrophosphatase_sf"/>
</dbReference>
<comment type="catalytic activity">
    <reaction evidence="5">
        <text>diphosphate + H2O = 2 phosphate + H(+)</text>
        <dbReference type="Rhea" id="RHEA:24576"/>
        <dbReference type="ChEBI" id="CHEBI:15377"/>
        <dbReference type="ChEBI" id="CHEBI:15378"/>
        <dbReference type="ChEBI" id="CHEBI:33019"/>
        <dbReference type="ChEBI" id="CHEBI:43474"/>
        <dbReference type="EC" id="3.6.1.1"/>
    </reaction>
</comment>
<dbReference type="EMBL" id="JAOWKX010000009">
    <property type="protein sequence ID" value="MCV2886247.1"/>
    <property type="molecule type" value="Genomic_DNA"/>
</dbReference>
<keyword evidence="5" id="KW-0963">Cytoplasm</keyword>
<dbReference type="Proteomes" id="UP001652504">
    <property type="component" value="Unassembled WGS sequence"/>
</dbReference>
<keyword evidence="4 5" id="KW-0460">Magnesium</keyword>
<proteinExistence type="inferred from homology"/>
<reference evidence="6 7" key="1">
    <citation type="submission" date="2022-10" db="EMBL/GenBank/DDBJ databases">
        <title>Aestuariibacter sp. AA17 isolated from Montipora capitata coral fragment.</title>
        <authorList>
            <person name="Emsley S.A."/>
            <person name="Pfannmuller K.M."/>
            <person name="Loughran R.M."/>
            <person name="Shlafstein M."/>
            <person name="Papke E."/>
            <person name="Saw J.H."/>
            <person name="Ushijima B."/>
            <person name="Videau P."/>
        </authorList>
    </citation>
    <scope>NUCLEOTIDE SEQUENCE [LARGE SCALE GENOMIC DNA]</scope>
    <source>
        <strain evidence="6 7">AA17</strain>
    </source>
</reference>
<dbReference type="Pfam" id="PF00719">
    <property type="entry name" value="Pyrophosphatase"/>
    <property type="match status" value="1"/>
</dbReference>
<evidence type="ECO:0000256" key="3">
    <source>
        <dbReference type="ARBA" id="ARBA00022801"/>
    </source>
</evidence>
<feature type="binding site" evidence="5">
    <location>
        <position position="66"/>
    </location>
    <ligand>
        <name>Mg(2+)</name>
        <dbReference type="ChEBI" id="CHEBI:18420"/>
        <label>1</label>
    </ligand>
</feature>
<dbReference type="SUPFAM" id="SSF50324">
    <property type="entry name" value="Inorganic pyrophosphatase"/>
    <property type="match status" value="1"/>
</dbReference>
<feature type="binding site" evidence="5">
    <location>
        <position position="71"/>
    </location>
    <ligand>
        <name>Mg(2+)</name>
        <dbReference type="ChEBI" id="CHEBI:18420"/>
        <label>2</label>
    </ligand>
</feature>